<dbReference type="GO" id="GO:0005737">
    <property type="term" value="C:cytoplasm"/>
    <property type="evidence" value="ECO:0007669"/>
    <property type="project" value="TreeGrafter"/>
</dbReference>
<dbReference type="Pfam" id="PF00462">
    <property type="entry name" value="Glutaredoxin"/>
    <property type="match status" value="1"/>
</dbReference>
<dbReference type="PRINTS" id="PR00160">
    <property type="entry name" value="GLUTAREDOXIN"/>
</dbReference>
<proteinExistence type="inferred from homology"/>
<evidence type="ECO:0000256" key="2">
    <source>
        <dbReference type="ARBA" id="ARBA00007787"/>
    </source>
</evidence>
<dbReference type="GO" id="GO:0034599">
    <property type="term" value="P:cellular response to oxidative stress"/>
    <property type="evidence" value="ECO:0007669"/>
    <property type="project" value="TreeGrafter"/>
</dbReference>
<comment type="similarity">
    <text evidence="2 7">Belongs to the glutaredoxin family.</text>
</comment>
<keyword evidence="10" id="KW-1185">Reference proteome</keyword>
<evidence type="ECO:0000259" key="8">
    <source>
        <dbReference type="Pfam" id="PF00462"/>
    </source>
</evidence>
<evidence type="ECO:0000256" key="1">
    <source>
        <dbReference type="ARBA" id="ARBA00002549"/>
    </source>
</evidence>
<comment type="function">
    <text evidence="1 7">Has a glutathione-disulfide oxidoreductase activity in the presence of NADPH and glutathione reductase. Reduces low molecular weight disulfides and proteins.</text>
</comment>
<accession>A0A1I5N2W0</accession>
<dbReference type="PANTHER" id="PTHR45694">
    <property type="entry name" value="GLUTAREDOXIN 2"/>
    <property type="match status" value="1"/>
</dbReference>
<dbReference type="GO" id="GO:0015038">
    <property type="term" value="F:glutathione disulfide oxidoreductase activity"/>
    <property type="evidence" value="ECO:0007669"/>
    <property type="project" value="UniProtKB-UniRule"/>
</dbReference>
<dbReference type="SUPFAM" id="SSF52833">
    <property type="entry name" value="Thioredoxin-like"/>
    <property type="match status" value="1"/>
</dbReference>
<dbReference type="STRING" id="655353.SAMN04488056_12515"/>
<protein>
    <recommendedName>
        <fullName evidence="7">Glutaredoxin</fullName>
    </recommendedName>
</protein>
<evidence type="ECO:0000256" key="3">
    <source>
        <dbReference type="ARBA" id="ARBA00022448"/>
    </source>
</evidence>
<evidence type="ECO:0000313" key="10">
    <source>
        <dbReference type="Proteomes" id="UP000199236"/>
    </source>
</evidence>
<dbReference type="GO" id="GO:0045454">
    <property type="term" value="P:cell redox homeostasis"/>
    <property type="evidence" value="ECO:0007669"/>
    <property type="project" value="InterPro"/>
</dbReference>
<evidence type="ECO:0000256" key="4">
    <source>
        <dbReference type="ARBA" id="ARBA00022982"/>
    </source>
</evidence>
<dbReference type="InterPro" id="IPR014025">
    <property type="entry name" value="Glutaredoxin_subgr"/>
</dbReference>
<dbReference type="OrthoDB" id="9814618at2"/>
<organism evidence="9 10">
    <name type="scientific">Cohaesibacter marisflavi</name>
    <dbReference type="NCBI Taxonomy" id="655353"/>
    <lineage>
        <taxon>Bacteria</taxon>
        <taxon>Pseudomonadati</taxon>
        <taxon>Pseudomonadota</taxon>
        <taxon>Alphaproteobacteria</taxon>
        <taxon>Hyphomicrobiales</taxon>
        <taxon>Cohaesibacteraceae</taxon>
    </lineage>
</organism>
<dbReference type="Proteomes" id="UP000199236">
    <property type="component" value="Unassembled WGS sequence"/>
</dbReference>
<dbReference type="InterPro" id="IPR036249">
    <property type="entry name" value="Thioredoxin-like_sf"/>
</dbReference>
<evidence type="ECO:0000256" key="5">
    <source>
        <dbReference type="ARBA" id="ARBA00023157"/>
    </source>
</evidence>
<name>A0A1I5N2W0_9HYPH</name>
<sequence>MAEVVIYTRKMCGFCTAAKKLLTDKGVAFRELDATFDFDIKQEMMKKSGRRTFPQIFIDEEHVGGCDDLFALDKAGKLDEMLAA</sequence>
<evidence type="ECO:0000313" key="9">
    <source>
        <dbReference type="EMBL" id="SFP16050.1"/>
    </source>
</evidence>
<dbReference type="InterPro" id="IPR002109">
    <property type="entry name" value="Glutaredoxin"/>
</dbReference>
<keyword evidence="5" id="KW-1015">Disulfide bond</keyword>
<dbReference type="InterPro" id="IPR011900">
    <property type="entry name" value="GRX_bact"/>
</dbReference>
<keyword evidence="3 7" id="KW-0813">Transport</keyword>
<dbReference type="RefSeq" id="WP_090075677.1">
    <property type="nucleotide sequence ID" value="NZ_FOVR01000025.1"/>
</dbReference>
<keyword evidence="7" id="KW-0963">Cytoplasm</keyword>
<keyword evidence="4 7" id="KW-0249">Electron transport</keyword>
<dbReference type="EMBL" id="FOVR01000025">
    <property type="protein sequence ID" value="SFP16050.1"/>
    <property type="molecule type" value="Genomic_DNA"/>
</dbReference>
<reference evidence="9 10" key="1">
    <citation type="submission" date="2016-10" db="EMBL/GenBank/DDBJ databases">
        <authorList>
            <person name="de Groot N.N."/>
        </authorList>
    </citation>
    <scope>NUCLEOTIDE SEQUENCE [LARGE SCALE GENOMIC DNA]</scope>
    <source>
        <strain evidence="9 10">CGMCC 1.9157</strain>
    </source>
</reference>
<evidence type="ECO:0000256" key="7">
    <source>
        <dbReference type="RuleBase" id="RU364065"/>
    </source>
</evidence>
<feature type="domain" description="Glutaredoxin" evidence="8">
    <location>
        <begin position="4"/>
        <end position="63"/>
    </location>
</feature>
<dbReference type="PROSITE" id="PS51354">
    <property type="entry name" value="GLUTAREDOXIN_2"/>
    <property type="match status" value="1"/>
</dbReference>
<keyword evidence="6 7" id="KW-0676">Redox-active center</keyword>
<dbReference type="CDD" id="cd03418">
    <property type="entry name" value="GRX_GRXb_1_3_like"/>
    <property type="match status" value="1"/>
</dbReference>
<dbReference type="PANTHER" id="PTHR45694:SF18">
    <property type="entry name" value="GLUTAREDOXIN-1-RELATED"/>
    <property type="match status" value="1"/>
</dbReference>
<dbReference type="Gene3D" id="3.40.30.10">
    <property type="entry name" value="Glutaredoxin"/>
    <property type="match status" value="1"/>
</dbReference>
<evidence type="ECO:0000256" key="6">
    <source>
        <dbReference type="ARBA" id="ARBA00023284"/>
    </source>
</evidence>
<gene>
    <name evidence="9" type="ORF">SAMN04488056_12515</name>
</gene>
<dbReference type="NCBIfam" id="TIGR02181">
    <property type="entry name" value="GRX_bact"/>
    <property type="match status" value="1"/>
</dbReference>
<dbReference type="FunFam" id="3.40.30.10:FF:000018">
    <property type="entry name" value="Glutaredoxin"/>
    <property type="match status" value="1"/>
</dbReference>
<dbReference type="AlphaFoldDB" id="A0A1I5N2W0"/>